<keyword evidence="5" id="KW-0472">Membrane</keyword>
<protein>
    <recommendedName>
        <fullName evidence="6">Peptidase S54 rhomboid domain-containing protein</fullName>
    </recommendedName>
</protein>
<dbReference type="STRING" id="200361.A0A453DKS1"/>
<keyword evidence="4" id="KW-1133">Transmembrane helix</keyword>
<name>A0A453DKS1_AEGTS</name>
<reference evidence="7" key="4">
    <citation type="submission" date="2019-03" db="UniProtKB">
        <authorList>
            <consortium name="EnsemblPlants"/>
        </authorList>
    </citation>
    <scope>IDENTIFICATION</scope>
</reference>
<reference evidence="7" key="3">
    <citation type="journal article" date="2017" name="Nature">
        <title>Genome sequence of the progenitor of the wheat D genome Aegilops tauschii.</title>
        <authorList>
            <person name="Luo M.C."/>
            <person name="Gu Y.Q."/>
            <person name="Puiu D."/>
            <person name="Wang H."/>
            <person name="Twardziok S.O."/>
            <person name="Deal K.R."/>
            <person name="Huo N."/>
            <person name="Zhu T."/>
            <person name="Wang L."/>
            <person name="Wang Y."/>
            <person name="McGuire P.E."/>
            <person name="Liu S."/>
            <person name="Long H."/>
            <person name="Ramasamy R.K."/>
            <person name="Rodriguez J.C."/>
            <person name="Van S.L."/>
            <person name="Yuan L."/>
            <person name="Wang Z."/>
            <person name="Xia Z."/>
            <person name="Xiao L."/>
            <person name="Anderson O.D."/>
            <person name="Ouyang S."/>
            <person name="Liang Y."/>
            <person name="Zimin A.V."/>
            <person name="Pertea G."/>
            <person name="Qi P."/>
            <person name="Bennetzen J.L."/>
            <person name="Dai X."/>
            <person name="Dawson M.W."/>
            <person name="Muller H.G."/>
            <person name="Kugler K."/>
            <person name="Rivarola-Duarte L."/>
            <person name="Spannagl M."/>
            <person name="Mayer K.F.X."/>
            <person name="Lu F.H."/>
            <person name="Bevan M.W."/>
            <person name="Leroy P."/>
            <person name="Li P."/>
            <person name="You F.M."/>
            <person name="Sun Q."/>
            <person name="Liu Z."/>
            <person name="Lyons E."/>
            <person name="Wicker T."/>
            <person name="Salzberg S.L."/>
            <person name="Devos K.M."/>
            <person name="Dvorak J."/>
        </authorList>
    </citation>
    <scope>NUCLEOTIDE SEQUENCE [LARGE SCALE GENOMIC DNA]</scope>
    <source>
        <strain evidence="7">cv. AL8/78</strain>
    </source>
</reference>
<dbReference type="Proteomes" id="UP000015105">
    <property type="component" value="Chromosome 2D"/>
</dbReference>
<dbReference type="Gramene" id="AET2Gv21288200.1">
    <property type="protein sequence ID" value="AET2Gv21288200.1"/>
    <property type="gene ID" value="AET2Gv21288200"/>
</dbReference>
<evidence type="ECO:0000256" key="4">
    <source>
        <dbReference type="ARBA" id="ARBA00022989"/>
    </source>
</evidence>
<dbReference type="InterPro" id="IPR035952">
    <property type="entry name" value="Rhomboid-like_sf"/>
</dbReference>
<accession>A0A453DKS1</accession>
<evidence type="ECO:0000313" key="7">
    <source>
        <dbReference type="EnsemblPlants" id="AET2Gv21288200.1"/>
    </source>
</evidence>
<dbReference type="GO" id="GO:0031969">
    <property type="term" value="C:chloroplast membrane"/>
    <property type="evidence" value="ECO:0007669"/>
    <property type="project" value="TreeGrafter"/>
</dbReference>
<dbReference type="GO" id="GO:0004252">
    <property type="term" value="F:serine-type endopeptidase activity"/>
    <property type="evidence" value="ECO:0007669"/>
    <property type="project" value="InterPro"/>
</dbReference>
<feature type="domain" description="Peptidase S54 rhomboid" evidence="6">
    <location>
        <begin position="81"/>
        <end position="218"/>
    </location>
</feature>
<reference evidence="7" key="5">
    <citation type="journal article" date="2021" name="G3 (Bethesda)">
        <title>Aegilops tauschii genome assembly Aet v5.0 features greater sequence contiguity and improved annotation.</title>
        <authorList>
            <person name="Wang L."/>
            <person name="Zhu T."/>
            <person name="Rodriguez J.C."/>
            <person name="Deal K.R."/>
            <person name="Dubcovsky J."/>
            <person name="McGuire P.E."/>
            <person name="Lux T."/>
            <person name="Spannagl M."/>
            <person name="Mayer K.F.X."/>
            <person name="Baldrich P."/>
            <person name="Meyers B.C."/>
            <person name="Huo N."/>
            <person name="Gu Y.Q."/>
            <person name="Zhou H."/>
            <person name="Devos K.M."/>
            <person name="Bennetzen J.L."/>
            <person name="Unver T."/>
            <person name="Budak H."/>
            <person name="Gulick P.J."/>
            <person name="Galiba G."/>
            <person name="Kalapos B."/>
            <person name="Nelson D.R."/>
            <person name="Li P."/>
            <person name="You F.M."/>
            <person name="Luo M.C."/>
            <person name="Dvorak J."/>
        </authorList>
    </citation>
    <scope>NUCLEOTIDE SEQUENCE [LARGE SCALE GENOMIC DNA]</scope>
    <source>
        <strain evidence="7">cv. AL8/78</strain>
    </source>
</reference>
<dbReference type="Gene3D" id="1.20.1540.10">
    <property type="entry name" value="Rhomboid-like"/>
    <property type="match status" value="1"/>
</dbReference>
<organism evidence="7 8">
    <name type="scientific">Aegilops tauschii subsp. strangulata</name>
    <name type="common">Goatgrass</name>
    <dbReference type="NCBI Taxonomy" id="200361"/>
    <lineage>
        <taxon>Eukaryota</taxon>
        <taxon>Viridiplantae</taxon>
        <taxon>Streptophyta</taxon>
        <taxon>Embryophyta</taxon>
        <taxon>Tracheophyta</taxon>
        <taxon>Spermatophyta</taxon>
        <taxon>Magnoliopsida</taxon>
        <taxon>Liliopsida</taxon>
        <taxon>Poales</taxon>
        <taxon>Poaceae</taxon>
        <taxon>BOP clade</taxon>
        <taxon>Pooideae</taxon>
        <taxon>Triticodae</taxon>
        <taxon>Triticeae</taxon>
        <taxon>Triticinae</taxon>
        <taxon>Aegilops</taxon>
    </lineage>
</organism>
<comment type="subcellular location">
    <subcellularLocation>
        <location evidence="1">Membrane</location>
        <topology evidence="1">Multi-pass membrane protein</topology>
    </subcellularLocation>
</comment>
<reference evidence="8" key="2">
    <citation type="journal article" date="2017" name="Nat. Plants">
        <title>The Aegilops tauschii genome reveals multiple impacts of transposons.</title>
        <authorList>
            <person name="Zhao G."/>
            <person name="Zou C."/>
            <person name="Li K."/>
            <person name="Wang K."/>
            <person name="Li T."/>
            <person name="Gao L."/>
            <person name="Zhang X."/>
            <person name="Wang H."/>
            <person name="Yang Z."/>
            <person name="Liu X."/>
            <person name="Jiang W."/>
            <person name="Mao L."/>
            <person name="Kong X."/>
            <person name="Jiao Y."/>
            <person name="Jia J."/>
        </authorList>
    </citation>
    <scope>NUCLEOTIDE SEQUENCE [LARGE SCALE GENOMIC DNA]</scope>
    <source>
        <strain evidence="8">cv. AL8/78</strain>
    </source>
</reference>
<evidence type="ECO:0000313" key="8">
    <source>
        <dbReference type="Proteomes" id="UP000015105"/>
    </source>
</evidence>
<keyword evidence="8" id="KW-1185">Reference proteome</keyword>
<reference evidence="8" key="1">
    <citation type="journal article" date="2014" name="Science">
        <title>Ancient hybridizations among the ancestral genomes of bread wheat.</title>
        <authorList>
            <consortium name="International Wheat Genome Sequencing Consortium,"/>
            <person name="Marcussen T."/>
            <person name="Sandve S.R."/>
            <person name="Heier L."/>
            <person name="Spannagl M."/>
            <person name="Pfeifer M."/>
            <person name="Jakobsen K.S."/>
            <person name="Wulff B.B."/>
            <person name="Steuernagel B."/>
            <person name="Mayer K.F."/>
            <person name="Olsen O.A."/>
        </authorList>
    </citation>
    <scope>NUCLEOTIDE SEQUENCE [LARGE SCALE GENOMIC DNA]</scope>
    <source>
        <strain evidence="8">cv. AL8/78</strain>
    </source>
</reference>
<dbReference type="InterPro" id="IPR050925">
    <property type="entry name" value="Rhomboid_protease_S54"/>
</dbReference>
<dbReference type="EnsemblPlants" id="AET2Gv21288200.1">
    <property type="protein sequence ID" value="AET2Gv21288200.1"/>
    <property type="gene ID" value="AET2Gv21288200"/>
</dbReference>
<dbReference type="InterPro" id="IPR022764">
    <property type="entry name" value="Peptidase_S54_rhomboid_dom"/>
</dbReference>
<dbReference type="PANTHER" id="PTHR43731:SF36">
    <property type="entry name" value="PEPTIDASE S54 RHOMBOID DOMAIN-CONTAINING PROTEIN"/>
    <property type="match status" value="1"/>
</dbReference>
<proteinExistence type="inferred from homology"/>
<dbReference type="SUPFAM" id="SSF144091">
    <property type="entry name" value="Rhomboid-like"/>
    <property type="match status" value="1"/>
</dbReference>
<comment type="similarity">
    <text evidence="2">Belongs to the peptidase S54 family.</text>
</comment>
<keyword evidence="3" id="KW-0812">Transmembrane</keyword>
<dbReference type="Pfam" id="PF01694">
    <property type="entry name" value="Rhomboid"/>
    <property type="match status" value="1"/>
</dbReference>
<evidence type="ECO:0000259" key="6">
    <source>
        <dbReference type="Pfam" id="PF01694"/>
    </source>
</evidence>
<dbReference type="AlphaFoldDB" id="A0A453DKS1"/>
<evidence type="ECO:0000256" key="5">
    <source>
        <dbReference type="ARBA" id="ARBA00023136"/>
    </source>
</evidence>
<evidence type="ECO:0000256" key="1">
    <source>
        <dbReference type="ARBA" id="ARBA00004141"/>
    </source>
</evidence>
<dbReference type="PANTHER" id="PTHR43731">
    <property type="entry name" value="RHOMBOID PROTEASE"/>
    <property type="match status" value="1"/>
</dbReference>
<evidence type="ECO:0000256" key="2">
    <source>
        <dbReference type="ARBA" id="ARBA00009045"/>
    </source>
</evidence>
<sequence length="245" mass="26683">LIVGNVISAASFSAAGLLTANKKSDKESPPMGPNNHGSNKDKRNCTDALIAINFLVHLVDVATKRKLCMLGAKNNDLIKKGEIWRLATAAVLHKDFTHFANNNRALEELGPMVEEVTGTRRFLAIYCTSALSGSLMSYWFNPARSIGASGAICGLIGAKAVYMWRHREFVDKANETLVDIALVVLINLAIGLFLKHDIDNCGHLGGLLGGAAVEWFVGPHWKKHAGPYAREAFQDRAPLVWFTNS</sequence>
<evidence type="ECO:0000256" key="3">
    <source>
        <dbReference type="ARBA" id="ARBA00022692"/>
    </source>
</evidence>